<evidence type="ECO:0000313" key="2">
    <source>
        <dbReference type="Proteomes" id="UP000321408"/>
    </source>
</evidence>
<gene>
    <name evidence="1" type="ORF">DSAG12_01267</name>
</gene>
<dbReference type="AlphaFoldDB" id="A0A5B9D8N0"/>
<dbReference type="InterPro" id="IPR017850">
    <property type="entry name" value="Alkaline_phosphatase_core_sf"/>
</dbReference>
<dbReference type="KEGG" id="psyt:DSAG12_01267"/>
<protein>
    <recommendedName>
        <fullName evidence="3">Type I phosphodiesterase / nucleotide pyrophosphatase</fullName>
    </recommendedName>
</protein>
<evidence type="ECO:0008006" key="3">
    <source>
        <dbReference type="Google" id="ProtNLM"/>
    </source>
</evidence>
<dbReference type="GeneID" id="41329259"/>
<reference evidence="1 2" key="1">
    <citation type="journal article" date="2020" name="Nature">
        <title>Isolation of an archaeon at the prokaryote-eukaryote interface.</title>
        <authorList>
            <person name="Imachi H."/>
            <person name="Nobu M.K."/>
            <person name="Nakahara N."/>
            <person name="Morono Y."/>
            <person name="Ogawara M."/>
            <person name="Takaki Y."/>
            <person name="Takano Y."/>
            <person name="Uematsu K."/>
            <person name="Ikuta T."/>
            <person name="Ito M."/>
            <person name="Matsui Y."/>
            <person name="Miyazaki M."/>
            <person name="Murata K."/>
            <person name="Saito Y."/>
            <person name="Sakai S."/>
            <person name="Song C."/>
            <person name="Tasumi E."/>
            <person name="Yamanaka Y."/>
            <person name="Yamaguchi T."/>
            <person name="Kamagata Y."/>
            <person name="Tamaki H."/>
            <person name="Takai K."/>
        </authorList>
    </citation>
    <scope>NUCLEOTIDE SEQUENCE [LARGE SCALE GENOMIC DNA]</scope>
    <source>
        <strain evidence="1 2">MK-D1</strain>
    </source>
</reference>
<name>A0A5B9D8N0_9ARCH</name>
<sequence>MTESQEAMPTLEGSLTSVPATILKLLNITPPTNIPQPIQPVVDLFASKGVDRIIINVLDSFGLFEITYYKPQFLISKANALVLLSTKNPYTLGMFHQMFFGGFDYEPNGFHLLRYIQENKKSSVFVGRQKDIKRYDGGTPSIAKSTDMATWIEAAKVINRHHLSILHWLDFEELYNKRKRTGINTPEELTQKLIKRTDKWILSQFKQLRSKSLMLVIGNHGRNKIDLNYNGKIAELRSASVPLAICLYKK</sequence>
<dbReference type="RefSeq" id="WP_147662350.1">
    <property type="nucleotide sequence ID" value="NZ_CP042905.2"/>
</dbReference>
<reference evidence="1 2" key="2">
    <citation type="journal article" date="2024" name="Int. J. Syst. Evol. Microbiol.">
        <title>Promethearchaeum syntrophicum gen. nov., sp. nov., an anaerobic, obligately syntrophic archaeon, the first isolate of the lineage 'Asgard' archaea, and proposal of the new archaeal phylum Promethearchaeota phyl. nov. and kingdom Promethearchaeati regn. nov.</title>
        <authorList>
            <person name="Imachi H."/>
            <person name="Nobu M.K."/>
            <person name="Kato S."/>
            <person name="Takaki Y."/>
            <person name="Miyazaki M."/>
            <person name="Miyata M."/>
            <person name="Ogawara M."/>
            <person name="Saito Y."/>
            <person name="Sakai S."/>
            <person name="Tahara Y.O."/>
            <person name="Takano Y."/>
            <person name="Tasumi E."/>
            <person name="Uematsu K."/>
            <person name="Yoshimura T."/>
            <person name="Itoh T."/>
            <person name="Ohkuma M."/>
            <person name="Takai K."/>
        </authorList>
    </citation>
    <scope>NUCLEOTIDE SEQUENCE [LARGE SCALE GENOMIC DNA]</scope>
    <source>
        <strain evidence="1 2">MK-D1</strain>
    </source>
</reference>
<accession>A0A5B9D8N0</accession>
<organism evidence="1 2">
    <name type="scientific">Promethearchaeum syntrophicum</name>
    <dbReference type="NCBI Taxonomy" id="2594042"/>
    <lineage>
        <taxon>Archaea</taxon>
        <taxon>Promethearchaeati</taxon>
        <taxon>Promethearchaeota</taxon>
        <taxon>Promethearchaeia</taxon>
        <taxon>Promethearchaeales</taxon>
        <taxon>Promethearchaeaceae</taxon>
        <taxon>Promethearchaeum</taxon>
    </lineage>
</organism>
<dbReference type="Proteomes" id="UP000321408">
    <property type="component" value="Chromosome"/>
</dbReference>
<dbReference type="EMBL" id="CP042905">
    <property type="protein sequence ID" value="QEE15442.1"/>
    <property type="molecule type" value="Genomic_DNA"/>
</dbReference>
<proteinExistence type="predicted"/>
<evidence type="ECO:0000313" key="1">
    <source>
        <dbReference type="EMBL" id="QEE15442.1"/>
    </source>
</evidence>
<keyword evidence="2" id="KW-1185">Reference proteome</keyword>
<dbReference type="SUPFAM" id="SSF53649">
    <property type="entry name" value="Alkaline phosphatase-like"/>
    <property type="match status" value="1"/>
</dbReference>